<dbReference type="STRING" id="157910.SAMN05445850_3902"/>
<dbReference type="Pfam" id="PF01370">
    <property type="entry name" value="Epimerase"/>
    <property type="match status" value="1"/>
</dbReference>
<accession>A0A1H1J079</accession>
<evidence type="ECO:0000256" key="2">
    <source>
        <dbReference type="ARBA" id="ARBA00023002"/>
    </source>
</evidence>
<dbReference type="Proteomes" id="UP000199365">
    <property type="component" value="Unassembled WGS sequence"/>
</dbReference>
<keyword evidence="2" id="KW-0560">Oxidoreductase</keyword>
<gene>
    <name evidence="5" type="ORF">SAMN05445850_3902</name>
</gene>
<feature type="domain" description="NAD-dependent epimerase/dehydratase" evidence="4">
    <location>
        <begin position="36"/>
        <end position="196"/>
    </location>
</feature>
<dbReference type="EMBL" id="FNKX01000002">
    <property type="protein sequence ID" value="SDR43200.1"/>
    <property type="molecule type" value="Genomic_DNA"/>
</dbReference>
<keyword evidence="6" id="KW-1185">Reference proteome</keyword>
<evidence type="ECO:0000313" key="6">
    <source>
        <dbReference type="Proteomes" id="UP000199365"/>
    </source>
</evidence>
<dbReference type="PANTHER" id="PTHR43103:SF5">
    <property type="entry name" value="4-EPIMERASE, PUTATIVE (AFU_ORTHOLOGUE AFUA_7G00360)-RELATED"/>
    <property type="match status" value="1"/>
</dbReference>
<dbReference type="AlphaFoldDB" id="A0A1H1J079"/>
<evidence type="ECO:0000256" key="3">
    <source>
        <dbReference type="ARBA" id="ARBA00023027"/>
    </source>
</evidence>
<dbReference type="InterPro" id="IPR036291">
    <property type="entry name" value="NAD(P)-bd_dom_sf"/>
</dbReference>
<organism evidence="5 6">
    <name type="scientific">Paraburkholderia tuberum</name>
    <dbReference type="NCBI Taxonomy" id="157910"/>
    <lineage>
        <taxon>Bacteria</taxon>
        <taxon>Pseudomonadati</taxon>
        <taxon>Pseudomonadota</taxon>
        <taxon>Betaproteobacteria</taxon>
        <taxon>Burkholderiales</taxon>
        <taxon>Burkholderiaceae</taxon>
        <taxon>Paraburkholderia</taxon>
    </lineage>
</organism>
<evidence type="ECO:0000259" key="4">
    <source>
        <dbReference type="Pfam" id="PF01370"/>
    </source>
</evidence>
<sequence length="294" mass="32488">MRRAQRDSPAAQILCLFSEDLARGAVKGTPMKKIALSGAGGQLGSVVRAEFVARGVPLRSAAGSKVLTPLVDGEDVMNGDLRDPAVVDRLLNGVDVLIHFAGTSVERPLPEIIENNLRGLVEVYEGARRNGVKRIVFASSNHAIGMYPVTEHLSLDCELRPDGFYGLSKVWGEALARMYWDKHGIESVCVRIGSCLERPTEQRHLSTWFGHKDLMHFLERCIEAEDVGFLTIWGVSANTRSWWDNSGAARLGYEPKQNAEDYAQDILSRPNPLDELCQRYQGGSFVGIDHSRKA</sequence>
<dbReference type="SUPFAM" id="SSF51735">
    <property type="entry name" value="NAD(P)-binding Rossmann-fold domains"/>
    <property type="match status" value="1"/>
</dbReference>
<reference evidence="6" key="1">
    <citation type="submission" date="2016-10" db="EMBL/GenBank/DDBJ databases">
        <authorList>
            <person name="Varghese N."/>
            <person name="Submissions S."/>
        </authorList>
    </citation>
    <scope>NUCLEOTIDE SEQUENCE [LARGE SCALE GENOMIC DNA]</scope>
    <source>
        <strain evidence="6">DUS833</strain>
    </source>
</reference>
<proteinExistence type="inferred from homology"/>
<comment type="similarity">
    <text evidence="1">Belongs to the NAD(P)-dependent epimerase/dehydratase family.</text>
</comment>
<name>A0A1H1J079_9BURK</name>
<dbReference type="GO" id="GO:0016491">
    <property type="term" value="F:oxidoreductase activity"/>
    <property type="evidence" value="ECO:0007669"/>
    <property type="project" value="UniProtKB-KW"/>
</dbReference>
<protein>
    <submittedName>
        <fullName evidence="5">Uronate dehydrogenase</fullName>
    </submittedName>
</protein>
<dbReference type="Gene3D" id="3.40.50.720">
    <property type="entry name" value="NAD(P)-binding Rossmann-like Domain"/>
    <property type="match status" value="1"/>
</dbReference>
<evidence type="ECO:0000313" key="5">
    <source>
        <dbReference type="EMBL" id="SDR43200.1"/>
    </source>
</evidence>
<dbReference type="InterPro" id="IPR001509">
    <property type="entry name" value="Epimerase_deHydtase"/>
</dbReference>
<evidence type="ECO:0000256" key="1">
    <source>
        <dbReference type="ARBA" id="ARBA00007637"/>
    </source>
</evidence>
<dbReference type="PANTHER" id="PTHR43103">
    <property type="entry name" value="NUCLEOSIDE-DIPHOSPHATE-SUGAR EPIMERASE"/>
    <property type="match status" value="1"/>
</dbReference>
<keyword evidence="3" id="KW-0520">NAD</keyword>